<dbReference type="AlphaFoldDB" id="A0A9W4SL15"/>
<dbReference type="EMBL" id="CAMKVN010001051">
    <property type="protein sequence ID" value="CAI2173342.1"/>
    <property type="molecule type" value="Genomic_DNA"/>
</dbReference>
<gene>
    <name evidence="1" type="ORF">FWILDA_LOCUS6038</name>
</gene>
<evidence type="ECO:0000313" key="1">
    <source>
        <dbReference type="EMBL" id="CAI2173342.1"/>
    </source>
</evidence>
<proteinExistence type="predicted"/>
<keyword evidence="2" id="KW-1185">Reference proteome</keyword>
<evidence type="ECO:0000313" key="2">
    <source>
        <dbReference type="Proteomes" id="UP001153678"/>
    </source>
</evidence>
<dbReference type="Proteomes" id="UP001153678">
    <property type="component" value="Unassembled WGS sequence"/>
</dbReference>
<name>A0A9W4SL15_9GLOM</name>
<protein>
    <submittedName>
        <fullName evidence="1">15516_t:CDS:1</fullName>
    </submittedName>
</protein>
<organism evidence="1 2">
    <name type="scientific">Funneliformis geosporum</name>
    <dbReference type="NCBI Taxonomy" id="1117311"/>
    <lineage>
        <taxon>Eukaryota</taxon>
        <taxon>Fungi</taxon>
        <taxon>Fungi incertae sedis</taxon>
        <taxon>Mucoromycota</taxon>
        <taxon>Glomeromycotina</taxon>
        <taxon>Glomeromycetes</taxon>
        <taxon>Glomerales</taxon>
        <taxon>Glomeraceae</taxon>
        <taxon>Funneliformis</taxon>
    </lineage>
</organism>
<comment type="caution">
    <text evidence="1">The sequence shown here is derived from an EMBL/GenBank/DDBJ whole genome shotgun (WGS) entry which is preliminary data.</text>
</comment>
<accession>A0A9W4SL15</accession>
<reference evidence="1" key="1">
    <citation type="submission" date="2022-08" db="EMBL/GenBank/DDBJ databases">
        <authorList>
            <person name="Kallberg Y."/>
            <person name="Tangrot J."/>
            <person name="Rosling A."/>
        </authorList>
    </citation>
    <scope>NUCLEOTIDE SEQUENCE</scope>
    <source>
        <strain evidence="1">Wild A</strain>
    </source>
</reference>
<sequence length="69" mass="8074">MIIRRLKIKIRTCKFSGGNYVDRRSLSSYTRSSVGLKDEWIIELGFKDMKEMFDSAICEITRLIVNILN</sequence>